<dbReference type="OrthoDB" id="3355480at2759"/>
<gene>
    <name evidence="1" type="ORF">PILCRDRAFT_825615</name>
</gene>
<evidence type="ECO:0000313" key="1">
    <source>
        <dbReference type="EMBL" id="KIM77081.1"/>
    </source>
</evidence>
<proteinExistence type="predicted"/>
<name>A0A0C3FBJ9_PILCF</name>
<dbReference type="SUPFAM" id="SSF52777">
    <property type="entry name" value="CoA-dependent acyltransferases"/>
    <property type="match status" value="1"/>
</dbReference>
<evidence type="ECO:0008006" key="3">
    <source>
        <dbReference type="Google" id="ProtNLM"/>
    </source>
</evidence>
<dbReference type="InterPro" id="IPR023213">
    <property type="entry name" value="CAT-like_dom_sf"/>
</dbReference>
<sequence length="475" mass="53027">MSKWSRVGCGYERPLGDSEYAFFPASQHGLGDMFLHIALRAPKEVFREERVKIGWSIIRRRHPLLMCKVLVDGDDLNTTRFSLLPSSTQTGALAEAGAALHFTNKSKDELIFDYMNGPRLLSNDRLSYVVISSPTSSSATEAPDHINYSLFVCATHFIGDGAALNQSVHDLLCILTSTRSDEELKRELDEQHDWENTLPPAFETRLCTPSSAIGKAAAKVNFWQTLGKEIGGHAFSRTHRGLQRAVFVEHAFSETQTAVILAHCKANNVTVNHALSALCNVAWGRCTSQSTQLPMMMYNAINLRPHLTDSVSTYWYLALTYFNVILPSFVPSSHAVFWHRARLVKSQTHRAVYSPFMVSRAIQMASCRALRARGLPQPPAPVEAIIPPAPSIALMGLSPIGNLDRTFTRASYPPEVQLHSVTAASRLKPGGMLLVQYTFGNKLWLQLCWDEMGFEEAHMERFWEALKASVEEFLC</sequence>
<dbReference type="Gene3D" id="3.30.559.30">
    <property type="entry name" value="Nonribosomal peptide synthetase, condensation domain"/>
    <property type="match status" value="1"/>
</dbReference>
<dbReference type="EMBL" id="KN833028">
    <property type="protein sequence ID" value="KIM77081.1"/>
    <property type="molecule type" value="Genomic_DNA"/>
</dbReference>
<dbReference type="InParanoid" id="A0A0C3FBJ9"/>
<dbReference type="AlphaFoldDB" id="A0A0C3FBJ9"/>
<accession>A0A0C3FBJ9</accession>
<evidence type="ECO:0000313" key="2">
    <source>
        <dbReference type="Proteomes" id="UP000054166"/>
    </source>
</evidence>
<organism evidence="1 2">
    <name type="scientific">Piloderma croceum (strain F 1598)</name>
    <dbReference type="NCBI Taxonomy" id="765440"/>
    <lineage>
        <taxon>Eukaryota</taxon>
        <taxon>Fungi</taxon>
        <taxon>Dikarya</taxon>
        <taxon>Basidiomycota</taxon>
        <taxon>Agaricomycotina</taxon>
        <taxon>Agaricomycetes</taxon>
        <taxon>Agaricomycetidae</taxon>
        <taxon>Atheliales</taxon>
        <taxon>Atheliaceae</taxon>
        <taxon>Piloderma</taxon>
    </lineage>
</organism>
<keyword evidence="2" id="KW-1185">Reference proteome</keyword>
<dbReference type="Gene3D" id="3.30.559.10">
    <property type="entry name" value="Chloramphenicol acetyltransferase-like domain"/>
    <property type="match status" value="1"/>
</dbReference>
<reference evidence="1 2" key="1">
    <citation type="submission" date="2014-04" db="EMBL/GenBank/DDBJ databases">
        <authorList>
            <consortium name="DOE Joint Genome Institute"/>
            <person name="Kuo A."/>
            <person name="Tarkka M."/>
            <person name="Buscot F."/>
            <person name="Kohler A."/>
            <person name="Nagy L.G."/>
            <person name="Floudas D."/>
            <person name="Copeland A."/>
            <person name="Barry K.W."/>
            <person name="Cichocki N."/>
            <person name="Veneault-Fourrey C."/>
            <person name="LaButti K."/>
            <person name="Lindquist E.A."/>
            <person name="Lipzen A."/>
            <person name="Lundell T."/>
            <person name="Morin E."/>
            <person name="Murat C."/>
            <person name="Sun H."/>
            <person name="Tunlid A."/>
            <person name="Henrissat B."/>
            <person name="Grigoriev I.V."/>
            <person name="Hibbett D.S."/>
            <person name="Martin F."/>
            <person name="Nordberg H.P."/>
            <person name="Cantor M.N."/>
            <person name="Hua S.X."/>
        </authorList>
    </citation>
    <scope>NUCLEOTIDE SEQUENCE [LARGE SCALE GENOMIC DNA]</scope>
    <source>
        <strain evidence="1 2">F 1598</strain>
    </source>
</reference>
<dbReference type="HOGENOM" id="CLU_016660_0_0_1"/>
<reference evidence="2" key="2">
    <citation type="submission" date="2015-01" db="EMBL/GenBank/DDBJ databases">
        <title>Evolutionary Origins and Diversification of the Mycorrhizal Mutualists.</title>
        <authorList>
            <consortium name="DOE Joint Genome Institute"/>
            <consortium name="Mycorrhizal Genomics Consortium"/>
            <person name="Kohler A."/>
            <person name="Kuo A."/>
            <person name="Nagy L.G."/>
            <person name="Floudas D."/>
            <person name="Copeland A."/>
            <person name="Barry K.W."/>
            <person name="Cichocki N."/>
            <person name="Veneault-Fourrey C."/>
            <person name="LaButti K."/>
            <person name="Lindquist E.A."/>
            <person name="Lipzen A."/>
            <person name="Lundell T."/>
            <person name="Morin E."/>
            <person name="Murat C."/>
            <person name="Riley R."/>
            <person name="Ohm R."/>
            <person name="Sun H."/>
            <person name="Tunlid A."/>
            <person name="Henrissat B."/>
            <person name="Grigoriev I.V."/>
            <person name="Hibbett D.S."/>
            <person name="Martin F."/>
        </authorList>
    </citation>
    <scope>NUCLEOTIDE SEQUENCE [LARGE SCALE GENOMIC DNA]</scope>
    <source>
        <strain evidence="2">F 1598</strain>
    </source>
</reference>
<protein>
    <recommendedName>
        <fullName evidence="3">Condensation domain-containing protein</fullName>
    </recommendedName>
</protein>
<dbReference type="STRING" id="765440.A0A0C3FBJ9"/>
<dbReference type="Proteomes" id="UP000054166">
    <property type="component" value="Unassembled WGS sequence"/>
</dbReference>